<evidence type="ECO:0000256" key="1">
    <source>
        <dbReference type="SAM" id="MobiDB-lite"/>
    </source>
</evidence>
<feature type="signal peptide" evidence="2">
    <location>
        <begin position="1"/>
        <end position="22"/>
    </location>
</feature>
<evidence type="ECO:0000313" key="4">
    <source>
        <dbReference type="Proteomes" id="UP000694660"/>
    </source>
</evidence>
<dbReference type="EMBL" id="JAEKFT010000003">
    <property type="protein sequence ID" value="MBT0960306.1"/>
    <property type="molecule type" value="Genomic_DNA"/>
</dbReference>
<proteinExistence type="predicted"/>
<sequence>MHLIRRLIALLLIVTLPVYAWAALGLPDACPMQVEAVAQAGQIGNDCCASAESDDDASSEPTKRTPCKPGQQCKAGSIHPPYLPATAQAHTAPATIVAFTPTPLLSRSPAGIWRPPRSR</sequence>
<feature type="chain" id="PRO_5038026510" description="DUF2946 domain-containing protein" evidence="2">
    <location>
        <begin position="23"/>
        <end position="119"/>
    </location>
</feature>
<keyword evidence="4" id="KW-1185">Reference proteome</keyword>
<organism evidence="3 4">
    <name type="scientific">Denitromonas iodatirespirans</name>
    <dbReference type="NCBI Taxonomy" id="2795389"/>
    <lineage>
        <taxon>Bacteria</taxon>
        <taxon>Pseudomonadati</taxon>
        <taxon>Pseudomonadota</taxon>
        <taxon>Betaproteobacteria</taxon>
        <taxon>Rhodocyclales</taxon>
        <taxon>Zoogloeaceae</taxon>
        <taxon>Denitromonas</taxon>
    </lineage>
</organism>
<gene>
    <name evidence="3" type="ORF">I8J34_03890</name>
</gene>
<reference evidence="4" key="1">
    <citation type="journal article" date="2022" name="ISME J.">
        <title>Genetic and phylogenetic analysis of dissimilatory iodate-reducing bacteria identifies potential niches across the world's oceans.</title>
        <authorList>
            <person name="Reyes-Umana V."/>
            <person name="Henning Z."/>
            <person name="Lee K."/>
            <person name="Barnum T.P."/>
            <person name="Coates J.D."/>
        </authorList>
    </citation>
    <scope>NUCLEOTIDE SEQUENCE [LARGE SCALE GENOMIC DNA]</scope>
    <source>
        <strain evidence="4">IR12</strain>
    </source>
</reference>
<evidence type="ECO:0008006" key="5">
    <source>
        <dbReference type="Google" id="ProtNLM"/>
    </source>
</evidence>
<keyword evidence="2" id="KW-0732">Signal</keyword>
<dbReference type="Proteomes" id="UP000694660">
    <property type="component" value="Unassembled WGS sequence"/>
</dbReference>
<evidence type="ECO:0000256" key="2">
    <source>
        <dbReference type="SAM" id="SignalP"/>
    </source>
</evidence>
<accession>A0A944D8I3</accession>
<comment type="caution">
    <text evidence="3">The sequence shown here is derived from an EMBL/GenBank/DDBJ whole genome shotgun (WGS) entry which is preliminary data.</text>
</comment>
<feature type="region of interest" description="Disordered" evidence="1">
    <location>
        <begin position="49"/>
        <end position="74"/>
    </location>
</feature>
<protein>
    <recommendedName>
        <fullName evidence="5">DUF2946 domain-containing protein</fullName>
    </recommendedName>
</protein>
<dbReference type="RefSeq" id="WP_214360058.1">
    <property type="nucleotide sequence ID" value="NZ_JAEKFT010000003.1"/>
</dbReference>
<dbReference type="AlphaFoldDB" id="A0A944D8I3"/>
<evidence type="ECO:0000313" key="3">
    <source>
        <dbReference type="EMBL" id="MBT0960306.1"/>
    </source>
</evidence>
<name>A0A944D8I3_DENI1</name>